<sequence length="162" mass="18578">MIALQGGIKDKDLLKSIYKRPPQTYAELMTRAEKYAAMNEALLLTHPKSGEKGRSKKEVINKLPSEISKKQKTGKNGFPSKYAIEDLIKCSHIREYVEKPATVDNKQKFKQLVEQEDNTELRHPYRNREEFNKDDSASLPLNKIGDPRGRIDDIKKKVQPSP</sequence>
<evidence type="ECO:0000313" key="3">
    <source>
        <dbReference type="Proteomes" id="UP001141806"/>
    </source>
</evidence>
<dbReference type="OrthoDB" id="1752268at2759"/>
<reference evidence="2" key="1">
    <citation type="journal article" date="2023" name="Plant J.">
        <title>The genome of the king protea, Protea cynaroides.</title>
        <authorList>
            <person name="Chang J."/>
            <person name="Duong T.A."/>
            <person name="Schoeman C."/>
            <person name="Ma X."/>
            <person name="Roodt D."/>
            <person name="Barker N."/>
            <person name="Li Z."/>
            <person name="Van de Peer Y."/>
            <person name="Mizrachi E."/>
        </authorList>
    </citation>
    <scope>NUCLEOTIDE SEQUENCE</scope>
    <source>
        <tissue evidence="2">Young leaves</tissue>
    </source>
</reference>
<gene>
    <name evidence="2" type="ORF">NE237_019540</name>
</gene>
<feature type="compositionally biased region" description="Basic and acidic residues" evidence="1">
    <location>
        <begin position="48"/>
        <end position="60"/>
    </location>
</feature>
<dbReference type="AlphaFoldDB" id="A0A9Q0K2L3"/>
<accession>A0A9Q0K2L3</accession>
<dbReference type="EMBL" id="JAMYWD010000009">
    <property type="protein sequence ID" value="KAJ4959630.1"/>
    <property type="molecule type" value="Genomic_DNA"/>
</dbReference>
<organism evidence="2 3">
    <name type="scientific">Protea cynaroides</name>
    <dbReference type="NCBI Taxonomy" id="273540"/>
    <lineage>
        <taxon>Eukaryota</taxon>
        <taxon>Viridiplantae</taxon>
        <taxon>Streptophyta</taxon>
        <taxon>Embryophyta</taxon>
        <taxon>Tracheophyta</taxon>
        <taxon>Spermatophyta</taxon>
        <taxon>Magnoliopsida</taxon>
        <taxon>Proteales</taxon>
        <taxon>Proteaceae</taxon>
        <taxon>Protea</taxon>
    </lineage>
</organism>
<feature type="compositionally biased region" description="Basic and acidic residues" evidence="1">
    <location>
        <begin position="145"/>
        <end position="156"/>
    </location>
</feature>
<name>A0A9Q0K2L3_9MAGN</name>
<evidence type="ECO:0000313" key="2">
    <source>
        <dbReference type="EMBL" id="KAJ4959630.1"/>
    </source>
</evidence>
<feature type="region of interest" description="Disordered" evidence="1">
    <location>
        <begin position="47"/>
        <end position="76"/>
    </location>
</feature>
<protein>
    <submittedName>
        <fullName evidence="2">Uncharacterized protein</fullName>
    </submittedName>
</protein>
<comment type="caution">
    <text evidence="2">The sequence shown here is derived from an EMBL/GenBank/DDBJ whole genome shotgun (WGS) entry which is preliminary data.</text>
</comment>
<keyword evidence="3" id="KW-1185">Reference proteome</keyword>
<proteinExistence type="predicted"/>
<dbReference type="Proteomes" id="UP001141806">
    <property type="component" value="Unassembled WGS sequence"/>
</dbReference>
<evidence type="ECO:0000256" key="1">
    <source>
        <dbReference type="SAM" id="MobiDB-lite"/>
    </source>
</evidence>
<feature type="compositionally biased region" description="Basic and acidic residues" evidence="1">
    <location>
        <begin position="108"/>
        <end position="136"/>
    </location>
</feature>
<feature type="region of interest" description="Disordered" evidence="1">
    <location>
        <begin position="108"/>
        <end position="162"/>
    </location>
</feature>